<dbReference type="Proteomes" id="UP001159370">
    <property type="component" value="Unassembled WGS sequence"/>
</dbReference>
<dbReference type="GO" id="GO:0016226">
    <property type="term" value="P:iron-sulfur cluster assembly"/>
    <property type="evidence" value="ECO:0007669"/>
    <property type="project" value="InterPro"/>
</dbReference>
<proteinExistence type="predicted"/>
<evidence type="ECO:0000313" key="3">
    <source>
        <dbReference type="Proteomes" id="UP001159370"/>
    </source>
</evidence>
<dbReference type="SUPFAM" id="SSF89360">
    <property type="entry name" value="HesB-like domain"/>
    <property type="match status" value="1"/>
</dbReference>
<accession>A0AA43KFQ5</accession>
<dbReference type="InterPro" id="IPR017870">
    <property type="entry name" value="FeS_cluster_insertion_CS"/>
</dbReference>
<organism evidence="2 3">
    <name type="scientific">Umezakia ovalisporum FSS-62</name>
    <dbReference type="NCBI Taxonomy" id="2971776"/>
    <lineage>
        <taxon>Bacteria</taxon>
        <taxon>Bacillati</taxon>
        <taxon>Cyanobacteriota</taxon>
        <taxon>Cyanophyceae</taxon>
        <taxon>Nostocales</taxon>
        <taxon>Nodulariaceae</taxon>
        <taxon>Umezakia</taxon>
    </lineage>
</organism>
<protein>
    <submittedName>
        <fullName evidence="2">Iron-sulfur cluster assembly accessory protein</fullName>
    </submittedName>
</protein>
<dbReference type="PANTHER" id="PTHR47265:SF1">
    <property type="entry name" value="IRON-SULFUR ASSEMBLY PROTEIN ISCA, CHLOROPLASTIC"/>
    <property type="match status" value="1"/>
</dbReference>
<evidence type="ECO:0000259" key="1">
    <source>
        <dbReference type="Pfam" id="PF01521"/>
    </source>
</evidence>
<dbReference type="Gene3D" id="2.60.300.12">
    <property type="entry name" value="HesB-like domain"/>
    <property type="match status" value="1"/>
</dbReference>
<dbReference type="GeneID" id="83685570"/>
<dbReference type="PANTHER" id="PTHR47265">
    <property type="entry name" value="IRON-SULFUR ASSEMBLY PROTEIN ISCA, CHLOROPLASTIC"/>
    <property type="match status" value="1"/>
</dbReference>
<name>A0AA43KFQ5_9CYAN</name>
<dbReference type="EMBL" id="JANQDL010000082">
    <property type="protein sequence ID" value="MDH6064470.1"/>
    <property type="molecule type" value="Genomic_DNA"/>
</dbReference>
<dbReference type="NCBIfam" id="TIGR00049">
    <property type="entry name" value="iron-sulfur cluster assembly accessory protein"/>
    <property type="match status" value="1"/>
</dbReference>
<dbReference type="PROSITE" id="PS01152">
    <property type="entry name" value="HESB"/>
    <property type="match status" value="1"/>
</dbReference>
<evidence type="ECO:0000313" key="2">
    <source>
        <dbReference type="EMBL" id="MDH6064470.1"/>
    </source>
</evidence>
<feature type="domain" description="Core" evidence="1">
    <location>
        <begin position="2"/>
        <end position="102"/>
    </location>
</feature>
<dbReference type="GO" id="GO:0051537">
    <property type="term" value="F:2 iron, 2 sulfur cluster binding"/>
    <property type="evidence" value="ECO:0007669"/>
    <property type="project" value="UniProtKB-ARBA"/>
</dbReference>
<sequence>MIHLSQAAITEIERLRSKHQPNSLLRLTVRSGGCSGLFYDMSFDETVKVEDHVFDLSSIRFIIDNESFTYVNGLALDYSEDLMGGGFRFHNPQAITTCGCGNSFSVATPTFV</sequence>
<dbReference type="InterPro" id="IPR016092">
    <property type="entry name" value="ATAP"/>
</dbReference>
<dbReference type="RefSeq" id="WP_280651681.1">
    <property type="nucleotide sequence ID" value="NZ_JANQDL010000082.1"/>
</dbReference>
<dbReference type="Pfam" id="PF01521">
    <property type="entry name" value="Fe-S_biosyn"/>
    <property type="match status" value="1"/>
</dbReference>
<dbReference type="InterPro" id="IPR000361">
    <property type="entry name" value="ATAP_core_dom"/>
</dbReference>
<dbReference type="AlphaFoldDB" id="A0AA43KFQ5"/>
<gene>
    <name evidence="2" type="ORF">NWP23_11965</name>
</gene>
<comment type="caution">
    <text evidence="2">The sequence shown here is derived from an EMBL/GenBank/DDBJ whole genome shotgun (WGS) entry which is preliminary data.</text>
</comment>
<reference evidence="2 3" key="1">
    <citation type="journal article" date="2023" name="J. Phycol.">
        <title>Chrysosporum ovalisporum is synonymous with the true-branching cyanobacterium Umezakia natans (Nostocales/Aphanizomenonaceae).</title>
        <authorList>
            <person name="McGregor G.B."/>
            <person name="Sendall B.C."/>
            <person name="Niiyama Y."/>
            <person name="Tuji A."/>
            <person name="Willis A."/>
        </authorList>
    </citation>
    <scope>NUCLEOTIDE SEQUENCE [LARGE SCALE GENOMIC DNA]</scope>
    <source>
        <strain evidence="2 3">FSS-62</strain>
    </source>
</reference>
<dbReference type="InterPro" id="IPR031108">
    <property type="entry name" value="IscA_plant_cyanobact"/>
</dbReference>
<dbReference type="InterPro" id="IPR035903">
    <property type="entry name" value="HesB-like_dom_sf"/>
</dbReference>